<dbReference type="InterPro" id="IPR025365">
    <property type="entry name" value="DUF4269"/>
</dbReference>
<name>A0ABQ5KRQ3_9EUKA</name>
<reference evidence="1" key="1">
    <citation type="submission" date="2022-03" db="EMBL/GenBank/DDBJ databases">
        <title>Draft genome sequence of Aduncisulcus paluster, a free-living microaerophilic Fornicata.</title>
        <authorList>
            <person name="Yuyama I."/>
            <person name="Kume K."/>
            <person name="Tamura T."/>
            <person name="Inagaki Y."/>
            <person name="Hashimoto T."/>
        </authorList>
    </citation>
    <scope>NUCLEOTIDE SEQUENCE</scope>
    <source>
        <strain evidence="1">NY0171</strain>
    </source>
</reference>
<proteinExistence type="predicted"/>
<keyword evidence="2" id="KW-1185">Reference proteome</keyword>
<gene>
    <name evidence="1" type="ORF">ADUPG1_007467</name>
</gene>
<dbReference type="Proteomes" id="UP001057375">
    <property type="component" value="Unassembled WGS sequence"/>
</dbReference>
<dbReference type="Pfam" id="PF14091">
    <property type="entry name" value="DUF4269"/>
    <property type="match status" value="1"/>
</dbReference>
<organism evidence="1 2">
    <name type="scientific">Aduncisulcus paluster</name>
    <dbReference type="NCBI Taxonomy" id="2918883"/>
    <lineage>
        <taxon>Eukaryota</taxon>
        <taxon>Metamonada</taxon>
        <taxon>Carpediemonas-like organisms</taxon>
        <taxon>Aduncisulcus</taxon>
    </lineage>
</organism>
<comment type="caution">
    <text evidence="1">The sequence shown here is derived from an EMBL/GenBank/DDBJ whole genome shotgun (WGS) entry which is preliminary data.</text>
</comment>
<feature type="non-terminal residue" evidence="1">
    <location>
        <position position="1"/>
    </location>
</feature>
<accession>A0ABQ5KRQ3</accession>
<dbReference type="EMBL" id="BQXS01010390">
    <property type="protein sequence ID" value="GKT33655.1"/>
    <property type="molecule type" value="Genomic_DNA"/>
</dbReference>
<evidence type="ECO:0000313" key="2">
    <source>
        <dbReference type="Proteomes" id="UP001057375"/>
    </source>
</evidence>
<evidence type="ECO:0000313" key="1">
    <source>
        <dbReference type="EMBL" id="GKT33655.1"/>
    </source>
</evidence>
<sequence>KQNAYRHMVIEHRLLTLESDKAEILKEKITELKSGGTKTEPAFAMLLGLQGNPYQALFSLEELSDSDLIKLMNRTI</sequence>
<protein>
    <submittedName>
        <fullName evidence="1">Uncharacterized protein</fullName>
    </submittedName>
</protein>